<dbReference type="GeneID" id="14212781"/>
<proteinExistence type="predicted"/>
<organism evidence="2 3">
    <name type="scientific">Caldisphaera lagunensis (strain DSM 15908 / JCM 11604 / ANMR 0165 / IC-154)</name>
    <dbReference type="NCBI Taxonomy" id="1056495"/>
    <lineage>
        <taxon>Archaea</taxon>
        <taxon>Thermoproteota</taxon>
        <taxon>Thermoprotei</taxon>
        <taxon>Acidilobales</taxon>
        <taxon>Caldisphaeraceae</taxon>
        <taxon>Caldisphaera</taxon>
    </lineage>
</organism>
<dbReference type="InterPro" id="IPR007981">
    <property type="entry name" value="Peptidase_A5"/>
</dbReference>
<dbReference type="RefSeq" id="WP_015233117.1">
    <property type="nucleotide sequence ID" value="NC_019791.1"/>
</dbReference>
<dbReference type="InParanoid" id="L0ADU6"/>
<reference evidence="3" key="1">
    <citation type="submission" date="2012-03" db="EMBL/GenBank/DDBJ databases">
        <title>Complete genome of Caldisphaera lagunensis DSM 15908.</title>
        <authorList>
            <person name="Lucas S."/>
            <person name="Copeland A."/>
            <person name="Lapidus A."/>
            <person name="Glavina del Rio T."/>
            <person name="Dalin E."/>
            <person name="Tice H."/>
            <person name="Bruce D."/>
            <person name="Goodwin L."/>
            <person name="Pitluck S."/>
            <person name="Peters L."/>
            <person name="Mikhailova N."/>
            <person name="Teshima H."/>
            <person name="Kyrpides N."/>
            <person name="Mavromatis K."/>
            <person name="Ivanova N."/>
            <person name="Brettin T."/>
            <person name="Detter J.C."/>
            <person name="Han C."/>
            <person name="Larimer F."/>
            <person name="Land M."/>
            <person name="Hauser L."/>
            <person name="Markowitz V."/>
            <person name="Cheng J.-F."/>
            <person name="Hugenholtz P."/>
            <person name="Woyke T."/>
            <person name="Wu D."/>
            <person name="Spring S."/>
            <person name="Schroeder M."/>
            <person name="Brambilla E."/>
            <person name="Klenk H.-P."/>
            <person name="Eisen J.A."/>
        </authorList>
    </citation>
    <scope>NUCLEOTIDE SEQUENCE [LARGE SCALE GENOMIC DNA]</scope>
    <source>
        <strain evidence="3">DSM 15908 / JCM 11604 / IC-154</strain>
    </source>
</reference>
<evidence type="ECO:0000313" key="3">
    <source>
        <dbReference type="Proteomes" id="UP000010469"/>
    </source>
</evidence>
<gene>
    <name evidence="2" type="ordered locus">Calag_1520</name>
</gene>
<dbReference type="Proteomes" id="UP000010469">
    <property type="component" value="Chromosome"/>
</dbReference>
<dbReference type="KEGG" id="clg:Calag_1520"/>
<dbReference type="AlphaFoldDB" id="L0ADU6"/>
<dbReference type="EMBL" id="CP003378">
    <property type="protein sequence ID" value="AFZ71220.1"/>
    <property type="molecule type" value="Genomic_DNA"/>
</dbReference>
<dbReference type="HOGENOM" id="CLU_307901_0_0_2"/>
<dbReference type="eggNOG" id="arCOG03671">
    <property type="taxonomic scope" value="Archaea"/>
</dbReference>
<evidence type="ECO:0000256" key="1">
    <source>
        <dbReference type="SAM" id="Phobius"/>
    </source>
</evidence>
<dbReference type="OrthoDB" id="28853at2157"/>
<evidence type="ECO:0000313" key="2">
    <source>
        <dbReference type="EMBL" id="AFZ71220.1"/>
    </source>
</evidence>
<feature type="transmembrane region" description="Helical" evidence="1">
    <location>
        <begin position="937"/>
        <end position="956"/>
    </location>
</feature>
<keyword evidence="1" id="KW-0472">Membrane</keyword>
<keyword evidence="3" id="KW-1185">Reference proteome</keyword>
<keyword evidence="1" id="KW-1133">Transmembrane helix</keyword>
<keyword evidence="1" id="KW-0812">Transmembrane</keyword>
<accession>L0ADU6</accession>
<dbReference type="eggNOG" id="arCOG03670">
    <property type="taxonomic scope" value="Archaea"/>
</dbReference>
<name>L0ADU6_CALLD</name>
<dbReference type="Pfam" id="PF05317">
    <property type="entry name" value="Thermopsin"/>
    <property type="match status" value="1"/>
</dbReference>
<protein>
    <submittedName>
        <fullName evidence="2">Thermopsin</fullName>
    </submittedName>
</protein>
<sequence precursor="true">MVKTSNFKLGMLLILFTLLSLILMIPFTHSMKITKYEGTKNNLSMKPIKIGFQSGLNESVGINDNGSMLVNNNVIDYSYSTNSLLGYFSFNGGDFYSGSPINYSGFSVQLNSNFNVTNSMTLWAQDVFGIQYQNGIYYVYILDNLWNSTYPSFSINQSLVTGNGNFSTYNQQTFYYSFAISNNNIITYETFAPFNLYAKMDINQSSNGYPQIYMYYDFQNSTYNSGWILYDVITILVKSNNPQFLTGIQSINSYAPYSPFVTQWVVGGESSGAQLSVYNWNASMSLYYEYEGKYYSVPDAISLQPSFFTAYATAENVNQYYGIQEYYNSNLGLVYQIQGENKQEFLWQPKAYYELNGNNLTVYLTPPNGEWLISITGNNYYNETFGDHSPISFILPYGEYNINATLFAGSQGIEILHSSFNVSGGTVYVSSPVNFYVDGFSHLSGNYEFTTPVNLTFPNLYYQRNNSRMVFKYLIVNNKIVNSNTIVLYTNANVTAVYQQQYFVSFPFELKGYVNNIYQTLNNNWYNEGDQIIIPSQIIYNGSYTRYVIYKQQTYIINSSLNIIPPYYTQYYVKVNQTIPAEINGVNLTLSSNWFNKSSVITIFHIYYFNSTVREIINSNISKIVLEGPISIGIYALYQYLDVIILPNGTISNWFNSNYVITLPSMIYNGSEERYVLNQTQQIVVNKAFNITPSYIKQFYIIIKLPNETESNWFNSNYVITLPSMIYNGSEERYVLNQTQQIVVNKAFNITPSYIKQFYDVIILPNGTISNWFNSNYVITLPSMIYNGSEERYVLNQTQQIVVNKAFNITPSYIKQFYIIIKLPNETESNWFNQGFIITLPSMIYNGSEERYVLNQSNEIIVLQPVEEVPIYTKQFLVTINGVSKWYNKGSTITLSESVPIYETITWVGNYTLPNNSNLTINGPIIENAKISTNDTFVGGVVIGVIIIGAIAIILTRRH</sequence>